<comment type="caution">
    <text evidence="1">The sequence shown here is derived from an EMBL/GenBank/DDBJ whole genome shotgun (WGS) entry which is preliminary data.</text>
</comment>
<dbReference type="Gramene" id="PRQ30562">
    <property type="protein sequence ID" value="PRQ30562"/>
    <property type="gene ID" value="RchiOBHm_Chr5g0026021"/>
</dbReference>
<evidence type="ECO:0000313" key="2">
    <source>
        <dbReference type="Proteomes" id="UP000238479"/>
    </source>
</evidence>
<organism evidence="1 2">
    <name type="scientific">Rosa chinensis</name>
    <name type="common">China rose</name>
    <dbReference type="NCBI Taxonomy" id="74649"/>
    <lineage>
        <taxon>Eukaryota</taxon>
        <taxon>Viridiplantae</taxon>
        <taxon>Streptophyta</taxon>
        <taxon>Embryophyta</taxon>
        <taxon>Tracheophyta</taxon>
        <taxon>Spermatophyta</taxon>
        <taxon>Magnoliopsida</taxon>
        <taxon>eudicotyledons</taxon>
        <taxon>Gunneridae</taxon>
        <taxon>Pentapetalae</taxon>
        <taxon>rosids</taxon>
        <taxon>fabids</taxon>
        <taxon>Rosales</taxon>
        <taxon>Rosaceae</taxon>
        <taxon>Rosoideae</taxon>
        <taxon>Rosoideae incertae sedis</taxon>
        <taxon>Rosa</taxon>
    </lineage>
</organism>
<keyword evidence="2" id="KW-1185">Reference proteome</keyword>
<protein>
    <submittedName>
        <fullName evidence="1">Uncharacterized protein</fullName>
    </submittedName>
</protein>
<reference evidence="1 2" key="1">
    <citation type="journal article" date="2018" name="Nat. Genet.">
        <title>The Rosa genome provides new insights in the design of modern roses.</title>
        <authorList>
            <person name="Bendahmane M."/>
        </authorList>
    </citation>
    <scope>NUCLEOTIDE SEQUENCE [LARGE SCALE GENOMIC DNA]</scope>
    <source>
        <strain evidence="2">cv. Old Blush</strain>
    </source>
</reference>
<sequence>MSMVVALKSNFLLFQNWNADNHSVHVLTRSRSKAELIVPGKKSGTFQES</sequence>
<accession>A0A2P6Q8P8</accession>
<evidence type="ECO:0000313" key="1">
    <source>
        <dbReference type="EMBL" id="PRQ30562.1"/>
    </source>
</evidence>
<dbReference type="Proteomes" id="UP000238479">
    <property type="component" value="Chromosome 5"/>
</dbReference>
<dbReference type="EMBL" id="PDCK01000043">
    <property type="protein sequence ID" value="PRQ30562.1"/>
    <property type="molecule type" value="Genomic_DNA"/>
</dbReference>
<name>A0A2P6Q8P8_ROSCH</name>
<gene>
    <name evidence="1" type="ORF">RchiOBHm_Chr5g0026021</name>
</gene>
<dbReference type="AlphaFoldDB" id="A0A2P6Q8P8"/>
<proteinExistence type="predicted"/>